<dbReference type="PROSITE" id="PS51285">
    <property type="entry name" value="AGC_KINASE_CTER"/>
    <property type="match status" value="1"/>
</dbReference>
<feature type="binding site" evidence="14 15">
    <location>
        <position position="411"/>
    </location>
    <ligand>
        <name>ATP</name>
        <dbReference type="ChEBI" id="CHEBI:30616"/>
    </ligand>
</feature>
<evidence type="ECO:0000256" key="10">
    <source>
        <dbReference type="ARBA" id="ARBA00022840"/>
    </source>
</evidence>
<dbReference type="InterPro" id="IPR011009">
    <property type="entry name" value="Kinase-like_dom_sf"/>
</dbReference>
<reference evidence="18" key="1">
    <citation type="submission" date="2019-09" db="EMBL/GenBank/DDBJ databases">
        <title>Bird 10,000 Genomes (B10K) Project - Family phase.</title>
        <authorList>
            <person name="Zhang G."/>
        </authorList>
    </citation>
    <scope>NUCLEOTIDE SEQUENCE</scope>
    <source>
        <strain evidence="18">B10K-DU-024-03</strain>
        <tissue evidence="18">Muscle</tissue>
    </source>
</reference>
<sequence length="700" mass="79340">EEGIVKEIDISHHVKEGFEKADPSQFELLKVLGQGSYGKVFLVRKIKGSDAGQLYAMKVLKKATLKVRDRVRSKMERDILAEVNHPFIVKLHYAFQTEGKLYLILDFLRGGDLFTRLSKEVMFTEEDVKFYLAELALALDHLHGLGIIYRDLKPENILLDEEGHIKITDFGLSKEAIDHDKRAYSFCGTIEYMAPEVVNRRGHTQSADWWSFGVLMFEMLTGSLPFQGKDRKETMALILKAKLGMPQFLSIEAQSLLRALFKRNPSNRLGAGFDGVEEIKRHPFFVTIDWNKLYRKEIKPPFKPAVGRPEDTFHFDPEFTSRTPTDSPGVPPSANAHHLFRGFSFVASNLVQEPAQQDVHKITVHPIVQQLHGNNIHFTDGYEIKEDIGVGSYSVCKRCVHKATETEFAVKIIDKSKRDPSEEIEILLRYGQHPNIITLKDVYDDGKYVYLVMELMRGGELLDRILRQKCFSEREASAVLCTITKTVDYLHSQGVVHRDLKPSNILYMDESGNPDSIRICDFGFAKQLRAENGLLMTPCYTANFVAPEVLKRQGYDAACDIWSLGILLYTMLAGFTPFANGPDDTPEEILARIGSGKYALTGGNWDSVSDTAKDIVSKMLHVDPHQRLTAVQVLRHPWVVNREYLSQNQLSRQDVHLVKGAMAATYFALNRAPQAPRLEPVLSSNLAQRRGMKRLTSTRL</sequence>
<dbReference type="InterPro" id="IPR042766">
    <property type="entry name" value="RSK3_STKc"/>
</dbReference>
<feature type="non-terminal residue" evidence="18">
    <location>
        <position position="700"/>
    </location>
</feature>
<dbReference type="AlphaFoldDB" id="A0A851YJC2"/>
<evidence type="ECO:0000256" key="2">
    <source>
        <dbReference type="ARBA" id="ARBA00009804"/>
    </source>
</evidence>
<dbReference type="Gene3D" id="1.10.510.10">
    <property type="entry name" value="Transferase(Phosphotransferase) domain 1"/>
    <property type="match status" value="2"/>
</dbReference>
<keyword evidence="10 14" id="KW-0067">ATP-binding</keyword>
<dbReference type="GO" id="GO:0000287">
    <property type="term" value="F:magnesium ion binding"/>
    <property type="evidence" value="ECO:0007669"/>
    <property type="project" value="InterPro"/>
</dbReference>
<dbReference type="OrthoDB" id="63267at2759"/>
<dbReference type="GO" id="GO:0005524">
    <property type="term" value="F:ATP binding"/>
    <property type="evidence" value="ECO:0007669"/>
    <property type="project" value="UniProtKB-UniRule"/>
</dbReference>
<feature type="active site" description="Proton acceptor" evidence="13">
    <location>
        <position position="499"/>
    </location>
</feature>
<comment type="caution">
    <text evidence="18">The sequence shown here is derived from an EMBL/GenBank/DDBJ whole genome shotgun (WGS) entry which is preliminary data.</text>
</comment>
<dbReference type="SUPFAM" id="SSF56112">
    <property type="entry name" value="Protein kinase-like (PK-like)"/>
    <property type="match status" value="2"/>
</dbReference>
<dbReference type="PANTHER" id="PTHR24351">
    <property type="entry name" value="RIBOSOMAL PROTEIN S6 KINASE"/>
    <property type="match status" value="1"/>
</dbReference>
<feature type="active site" description="Proton acceptor" evidence="13">
    <location>
        <position position="151"/>
    </location>
</feature>
<dbReference type="SMART" id="SM00220">
    <property type="entry name" value="S_TKc"/>
    <property type="match status" value="2"/>
</dbReference>
<dbReference type="InterPro" id="IPR041906">
    <property type="entry name" value="RSK_N"/>
</dbReference>
<keyword evidence="8 14" id="KW-0547">Nucleotide-binding</keyword>
<keyword evidence="4" id="KW-0723">Serine/threonine-protein kinase</keyword>
<name>A0A851YJC2_9AVES</name>
<evidence type="ECO:0000256" key="1">
    <source>
        <dbReference type="ARBA" id="ARBA00001946"/>
    </source>
</evidence>
<comment type="cofactor">
    <cofactor evidence="1">
        <name>Mg(2+)</name>
        <dbReference type="ChEBI" id="CHEBI:18420"/>
    </cofactor>
</comment>
<feature type="binding site" evidence="14 15">
    <location>
        <position position="58"/>
    </location>
    <ligand>
        <name>ATP</name>
        <dbReference type="ChEBI" id="CHEBI:30616"/>
    </ligand>
</feature>
<keyword evidence="19" id="KW-1185">Reference proteome</keyword>
<dbReference type="InterPro" id="IPR016239">
    <property type="entry name" value="Ribosomal_S6_kinase_II"/>
</dbReference>
<dbReference type="InterPro" id="IPR017892">
    <property type="entry name" value="Pkinase_C"/>
</dbReference>
<dbReference type="Proteomes" id="UP000648918">
    <property type="component" value="Unassembled WGS sequence"/>
</dbReference>
<gene>
    <name evidence="18" type="primary">Rps6ka2</name>
    <name evidence="18" type="ORF">HALSEN_R03505</name>
</gene>
<dbReference type="CDD" id="cd14178">
    <property type="entry name" value="STKc_RSK3_C"/>
    <property type="match status" value="1"/>
</dbReference>
<dbReference type="InterPro" id="IPR000961">
    <property type="entry name" value="AGC-kinase_C"/>
</dbReference>
<dbReference type="FunFam" id="1.10.510.10:FF:000041">
    <property type="entry name" value="Ribosomal protein S6 kinase"/>
    <property type="match status" value="1"/>
</dbReference>
<dbReference type="PROSITE" id="PS00107">
    <property type="entry name" value="PROTEIN_KINASE_ATP"/>
    <property type="match status" value="2"/>
</dbReference>
<feature type="domain" description="AGC-kinase C-terminal" evidence="17">
    <location>
        <begin position="286"/>
        <end position="355"/>
    </location>
</feature>
<dbReference type="PIRSF" id="PIRSF000606">
    <property type="entry name" value="Ribsml_S6_kin_2"/>
    <property type="match status" value="1"/>
</dbReference>
<comment type="similarity">
    <text evidence="2">Belongs to the protein kinase superfamily. AGC Ser/Thr protein kinase family. S6 kinase subfamily.</text>
</comment>
<evidence type="ECO:0000256" key="9">
    <source>
        <dbReference type="ARBA" id="ARBA00022777"/>
    </source>
</evidence>
<feature type="domain" description="Protein kinase" evidence="16">
    <location>
        <begin position="26"/>
        <end position="285"/>
    </location>
</feature>
<dbReference type="FunFam" id="3.30.200.20:FF:000013">
    <property type="entry name" value="Ribosomal protein S6 kinase"/>
    <property type="match status" value="1"/>
</dbReference>
<dbReference type="Gene3D" id="3.30.200.20">
    <property type="entry name" value="Phosphorylase Kinase, domain 1"/>
    <property type="match status" value="2"/>
</dbReference>
<dbReference type="SMART" id="SM00133">
    <property type="entry name" value="S_TK_X"/>
    <property type="match status" value="1"/>
</dbReference>
<dbReference type="EC" id="2.7.11.1" evidence="3"/>
<dbReference type="PROSITE" id="PS00108">
    <property type="entry name" value="PROTEIN_KINASE_ST"/>
    <property type="match status" value="2"/>
</dbReference>
<evidence type="ECO:0000256" key="4">
    <source>
        <dbReference type="ARBA" id="ARBA00022527"/>
    </source>
</evidence>
<accession>A0A851YJC2</accession>
<evidence type="ECO:0000256" key="15">
    <source>
        <dbReference type="PROSITE-ProRule" id="PRU10141"/>
    </source>
</evidence>
<dbReference type="CDD" id="cd05582">
    <property type="entry name" value="STKc_RSK_N"/>
    <property type="match status" value="1"/>
</dbReference>
<feature type="binding site" evidence="14">
    <location>
        <begin position="32"/>
        <end position="40"/>
    </location>
    <ligand>
        <name>ATP</name>
        <dbReference type="ChEBI" id="CHEBI:30616"/>
    </ligand>
</feature>
<protein>
    <recommendedName>
        <fullName evidence="3">non-specific serine/threonine protein kinase</fullName>
        <ecNumber evidence="3">2.7.11.1</ecNumber>
    </recommendedName>
</protein>
<evidence type="ECO:0000256" key="14">
    <source>
        <dbReference type="PIRSR" id="PIRSR000606-51"/>
    </source>
</evidence>
<evidence type="ECO:0000313" key="19">
    <source>
        <dbReference type="Proteomes" id="UP000648918"/>
    </source>
</evidence>
<evidence type="ECO:0000256" key="3">
    <source>
        <dbReference type="ARBA" id="ARBA00012513"/>
    </source>
</evidence>
<keyword evidence="5" id="KW-0597">Phosphoprotein</keyword>
<organism evidence="18 19">
    <name type="scientific">Halcyon senegalensis</name>
    <dbReference type="NCBI Taxonomy" id="342381"/>
    <lineage>
        <taxon>Eukaryota</taxon>
        <taxon>Metazoa</taxon>
        <taxon>Chordata</taxon>
        <taxon>Craniata</taxon>
        <taxon>Vertebrata</taxon>
        <taxon>Euteleostomi</taxon>
        <taxon>Archelosauria</taxon>
        <taxon>Archosauria</taxon>
        <taxon>Dinosauria</taxon>
        <taxon>Saurischia</taxon>
        <taxon>Theropoda</taxon>
        <taxon>Coelurosauria</taxon>
        <taxon>Aves</taxon>
        <taxon>Neognathae</taxon>
        <taxon>Neoaves</taxon>
        <taxon>Telluraves</taxon>
        <taxon>Coraciimorphae</taxon>
        <taxon>Coraciiformes</taxon>
        <taxon>Alcedinidae</taxon>
        <taxon>Halcyon</taxon>
    </lineage>
</organism>
<dbReference type="GO" id="GO:0004711">
    <property type="term" value="F:ribosomal protein S6 kinase activity"/>
    <property type="evidence" value="ECO:0007669"/>
    <property type="project" value="InterPro"/>
</dbReference>
<keyword evidence="6" id="KW-0808">Transferase</keyword>
<evidence type="ECO:0000256" key="11">
    <source>
        <dbReference type="ARBA" id="ARBA00047899"/>
    </source>
</evidence>
<feature type="binding site" evidence="14">
    <location>
        <begin position="388"/>
        <end position="396"/>
    </location>
    <ligand>
        <name>ATP</name>
        <dbReference type="ChEBI" id="CHEBI:30616"/>
    </ligand>
</feature>
<comment type="catalytic activity">
    <reaction evidence="11">
        <text>L-threonyl-[protein] + ATP = O-phospho-L-threonyl-[protein] + ADP + H(+)</text>
        <dbReference type="Rhea" id="RHEA:46608"/>
        <dbReference type="Rhea" id="RHEA-COMP:11060"/>
        <dbReference type="Rhea" id="RHEA-COMP:11605"/>
        <dbReference type="ChEBI" id="CHEBI:15378"/>
        <dbReference type="ChEBI" id="CHEBI:30013"/>
        <dbReference type="ChEBI" id="CHEBI:30616"/>
        <dbReference type="ChEBI" id="CHEBI:61977"/>
        <dbReference type="ChEBI" id="CHEBI:456216"/>
        <dbReference type="EC" id="2.7.11.1"/>
    </reaction>
</comment>
<evidence type="ECO:0000256" key="6">
    <source>
        <dbReference type="ARBA" id="ARBA00022679"/>
    </source>
</evidence>
<dbReference type="InterPro" id="IPR008271">
    <property type="entry name" value="Ser/Thr_kinase_AS"/>
</dbReference>
<evidence type="ECO:0000313" key="18">
    <source>
        <dbReference type="EMBL" id="NXD76662.1"/>
    </source>
</evidence>
<dbReference type="FunFam" id="1.10.510.10:FF:000010">
    <property type="entry name" value="Ribosomal protein S6 kinase"/>
    <property type="match status" value="1"/>
</dbReference>
<feature type="non-terminal residue" evidence="18">
    <location>
        <position position="1"/>
    </location>
</feature>
<dbReference type="EMBL" id="WBNJ01000022">
    <property type="protein sequence ID" value="NXD76662.1"/>
    <property type="molecule type" value="Genomic_DNA"/>
</dbReference>
<evidence type="ECO:0000256" key="7">
    <source>
        <dbReference type="ARBA" id="ARBA00022737"/>
    </source>
</evidence>
<dbReference type="PROSITE" id="PS50011">
    <property type="entry name" value="PROTEIN_KINASE_DOM"/>
    <property type="match status" value="2"/>
</dbReference>
<evidence type="ECO:0000256" key="8">
    <source>
        <dbReference type="ARBA" id="ARBA00022741"/>
    </source>
</evidence>
<comment type="catalytic activity">
    <reaction evidence="12">
        <text>L-seryl-[protein] + ATP = O-phospho-L-seryl-[protein] + ADP + H(+)</text>
        <dbReference type="Rhea" id="RHEA:17989"/>
        <dbReference type="Rhea" id="RHEA-COMP:9863"/>
        <dbReference type="Rhea" id="RHEA-COMP:11604"/>
        <dbReference type="ChEBI" id="CHEBI:15378"/>
        <dbReference type="ChEBI" id="CHEBI:29999"/>
        <dbReference type="ChEBI" id="CHEBI:30616"/>
        <dbReference type="ChEBI" id="CHEBI:83421"/>
        <dbReference type="ChEBI" id="CHEBI:456216"/>
        <dbReference type="EC" id="2.7.11.1"/>
    </reaction>
</comment>
<dbReference type="Pfam" id="PF00069">
    <property type="entry name" value="Pkinase"/>
    <property type="match status" value="2"/>
</dbReference>
<dbReference type="InterPro" id="IPR000719">
    <property type="entry name" value="Prot_kinase_dom"/>
</dbReference>
<evidence type="ECO:0000259" key="17">
    <source>
        <dbReference type="PROSITE" id="PS51285"/>
    </source>
</evidence>
<dbReference type="GO" id="GO:0035556">
    <property type="term" value="P:intracellular signal transduction"/>
    <property type="evidence" value="ECO:0007669"/>
    <property type="project" value="InterPro"/>
</dbReference>
<dbReference type="Pfam" id="PF00433">
    <property type="entry name" value="Pkinase_C"/>
    <property type="match status" value="1"/>
</dbReference>
<keyword evidence="9 18" id="KW-0418">Kinase</keyword>
<evidence type="ECO:0000256" key="12">
    <source>
        <dbReference type="ARBA" id="ARBA00048679"/>
    </source>
</evidence>
<proteinExistence type="inferred from homology"/>
<evidence type="ECO:0000256" key="5">
    <source>
        <dbReference type="ARBA" id="ARBA00022553"/>
    </source>
</evidence>
<dbReference type="InterPro" id="IPR017441">
    <property type="entry name" value="Protein_kinase_ATP_BS"/>
</dbReference>
<dbReference type="FunFam" id="3.30.200.20:FF:000121">
    <property type="entry name" value="Ribosomal protein S6 kinase"/>
    <property type="match status" value="1"/>
</dbReference>
<evidence type="ECO:0000259" key="16">
    <source>
        <dbReference type="PROSITE" id="PS50011"/>
    </source>
</evidence>
<evidence type="ECO:0000256" key="13">
    <source>
        <dbReference type="PIRSR" id="PIRSR000606-50"/>
    </source>
</evidence>
<feature type="domain" description="Protein kinase" evidence="16">
    <location>
        <begin position="382"/>
        <end position="639"/>
    </location>
</feature>
<keyword evidence="7" id="KW-0677">Repeat</keyword>